<dbReference type="SUPFAM" id="SSF56281">
    <property type="entry name" value="Metallo-hydrolase/oxidoreductase"/>
    <property type="match status" value="1"/>
</dbReference>
<dbReference type="STRING" id="29172.A0A0D8XJE1"/>
<dbReference type="Gene3D" id="1.10.10.10">
    <property type="entry name" value="Winged helix-like DNA-binding domain superfamily/Winged helix DNA-binding domain"/>
    <property type="match status" value="1"/>
</dbReference>
<evidence type="ECO:0000256" key="5">
    <source>
        <dbReference type="ARBA" id="ARBA00069358"/>
    </source>
</evidence>
<name>A0A0D8XJE1_DICVI</name>
<dbReference type="Gene3D" id="3.60.15.10">
    <property type="entry name" value="Ribonuclease Z/Hydroxyacylglutathione hydrolase-like"/>
    <property type="match status" value="1"/>
</dbReference>
<dbReference type="InterPro" id="IPR036866">
    <property type="entry name" value="RibonucZ/Hydroxyglut_hydro"/>
</dbReference>
<evidence type="ECO:0000313" key="7">
    <source>
        <dbReference type="EMBL" id="KJH43944.1"/>
    </source>
</evidence>
<dbReference type="CDD" id="cd07722">
    <property type="entry name" value="LACTB2-like_MBL-fold"/>
    <property type="match status" value="1"/>
</dbReference>
<keyword evidence="3" id="KW-0378">Hydrolase</keyword>
<dbReference type="GO" id="GO:0005759">
    <property type="term" value="C:mitochondrial matrix"/>
    <property type="evidence" value="ECO:0007669"/>
    <property type="project" value="TreeGrafter"/>
</dbReference>
<dbReference type="FunFam" id="3.60.15.10:FF:000017">
    <property type="entry name" value="Lactamase beta 2"/>
    <property type="match status" value="1"/>
</dbReference>
<dbReference type="Pfam" id="PF17778">
    <property type="entry name" value="WHD_BLACT"/>
    <property type="match status" value="1"/>
</dbReference>
<dbReference type="InterPro" id="IPR047921">
    <property type="entry name" value="LACTB2-like_MBL-fold"/>
</dbReference>
<keyword evidence="8" id="KW-1185">Reference proteome</keyword>
<protein>
    <recommendedName>
        <fullName evidence="5">Beta-lactamase-like protein 2 homolog</fullName>
    </recommendedName>
</protein>
<dbReference type="Pfam" id="PF00753">
    <property type="entry name" value="Lactamase_B"/>
    <property type="match status" value="1"/>
</dbReference>
<proteinExistence type="inferred from homology"/>
<evidence type="ECO:0000259" key="6">
    <source>
        <dbReference type="SMART" id="SM00849"/>
    </source>
</evidence>
<organism evidence="7 8">
    <name type="scientific">Dictyocaulus viviparus</name>
    <name type="common">Bovine lungworm</name>
    <dbReference type="NCBI Taxonomy" id="29172"/>
    <lineage>
        <taxon>Eukaryota</taxon>
        <taxon>Metazoa</taxon>
        <taxon>Ecdysozoa</taxon>
        <taxon>Nematoda</taxon>
        <taxon>Chromadorea</taxon>
        <taxon>Rhabditida</taxon>
        <taxon>Rhabditina</taxon>
        <taxon>Rhabditomorpha</taxon>
        <taxon>Strongyloidea</taxon>
        <taxon>Metastrongylidae</taxon>
        <taxon>Dictyocaulus</taxon>
    </lineage>
</organism>
<dbReference type="SMART" id="SM00849">
    <property type="entry name" value="Lactamase_B"/>
    <property type="match status" value="1"/>
</dbReference>
<keyword evidence="4" id="KW-0862">Zinc</keyword>
<dbReference type="InterPro" id="IPR041516">
    <property type="entry name" value="LACTB2_WH"/>
</dbReference>
<evidence type="ECO:0000256" key="3">
    <source>
        <dbReference type="ARBA" id="ARBA00022801"/>
    </source>
</evidence>
<dbReference type="GO" id="GO:0003727">
    <property type="term" value="F:single-stranded RNA binding"/>
    <property type="evidence" value="ECO:0007669"/>
    <property type="project" value="TreeGrafter"/>
</dbReference>
<dbReference type="Proteomes" id="UP000053766">
    <property type="component" value="Unassembled WGS sequence"/>
</dbReference>
<dbReference type="AlphaFoldDB" id="A0A0D8XJE1"/>
<dbReference type="InterPro" id="IPR001279">
    <property type="entry name" value="Metallo-B-lactamas"/>
</dbReference>
<dbReference type="PANTHER" id="PTHR23131">
    <property type="entry name" value="ENDORIBONUCLEASE LACTB2"/>
    <property type="match status" value="1"/>
</dbReference>
<evidence type="ECO:0000256" key="2">
    <source>
        <dbReference type="ARBA" id="ARBA00022723"/>
    </source>
</evidence>
<reference evidence="7 8" key="1">
    <citation type="submission" date="2013-11" db="EMBL/GenBank/DDBJ databases">
        <title>Draft genome of the bovine lungworm Dictyocaulus viviparus.</title>
        <authorList>
            <person name="Mitreva M."/>
        </authorList>
    </citation>
    <scope>NUCLEOTIDE SEQUENCE [LARGE SCALE GENOMIC DNA]</scope>
    <source>
        <strain evidence="7 8">HannoverDv2000</strain>
    </source>
</reference>
<dbReference type="EMBL" id="KN716513">
    <property type="protein sequence ID" value="KJH43944.1"/>
    <property type="molecule type" value="Genomic_DNA"/>
</dbReference>
<feature type="domain" description="Metallo-beta-lactamase" evidence="6">
    <location>
        <begin position="66"/>
        <end position="256"/>
    </location>
</feature>
<reference evidence="8" key="2">
    <citation type="journal article" date="2016" name="Sci. Rep.">
        <title>Dictyocaulus viviparus genome, variome and transcriptome elucidate lungworm biology and support future intervention.</title>
        <authorList>
            <person name="McNulty S.N."/>
            <person name="Strube C."/>
            <person name="Rosa B.A."/>
            <person name="Martin J.C."/>
            <person name="Tyagi R."/>
            <person name="Choi Y.J."/>
            <person name="Wang Q."/>
            <person name="Hallsworth Pepin K."/>
            <person name="Zhang X."/>
            <person name="Ozersky P."/>
            <person name="Wilson R.K."/>
            <person name="Sternberg P.W."/>
            <person name="Gasser R.B."/>
            <person name="Mitreva M."/>
        </authorList>
    </citation>
    <scope>NUCLEOTIDE SEQUENCE [LARGE SCALE GENOMIC DNA]</scope>
    <source>
        <strain evidence="8">HannoverDv2000</strain>
    </source>
</reference>
<keyword evidence="2" id="KW-0479">Metal-binding</keyword>
<sequence length="368" mass="41524">MTSYINGLAASLRYAKEFVIAASAYLFASKTHSAMPTLTPLDAVSHLDPLVIRILGQNPGPFTLQGTNTYLVGAGKRKILIDTGEPNIQQYIALLRSTLAEEQCEIDSIIITHWHHDHVGGINNVLKEVIGHEMFWSVPVWSENSTISHRQSSIWDFERKKVPVYKIKREAGEDASQFHYVEDGHAVHVDGATLRFVKTPGHTSDHASLWLEEEHVLFSGDCILGEGTTVFEDLYDYMNSLGKIKVLYPKRIYPGHGPVVEKCEQKVDEYIQHRMKRENQIIETLQKLGEATSMDITVAVYSDSPLSVRLAALNNVKLHLNKLIKDEQVEMSSFGVYRLLRKHVKVTVIFDLNSPQMNLLKKLASTDF</sequence>
<dbReference type="PANTHER" id="PTHR23131:SF0">
    <property type="entry name" value="ENDORIBONUCLEASE LACTB2"/>
    <property type="match status" value="1"/>
</dbReference>
<dbReference type="GO" id="GO:0016787">
    <property type="term" value="F:hydrolase activity"/>
    <property type="evidence" value="ECO:0007669"/>
    <property type="project" value="UniProtKB-KW"/>
</dbReference>
<accession>A0A0D8XJE1</accession>
<dbReference type="InterPro" id="IPR050662">
    <property type="entry name" value="Sec-metab_biosynth-thioest"/>
</dbReference>
<dbReference type="GO" id="GO:0046872">
    <property type="term" value="F:metal ion binding"/>
    <property type="evidence" value="ECO:0007669"/>
    <property type="project" value="UniProtKB-KW"/>
</dbReference>
<dbReference type="OrthoDB" id="17458at2759"/>
<dbReference type="GO" id="GO:0004521">
    <property type="term" value="F:RNA endonuclease activity"/>
    <property type="evidence" value="ECO:0007669"/>
    <property type="project" value="TreeGrafter"/>
</dbReference>
<dbReference type="InterPro" id="IPR036388">
    <property type="entry name" value="WH-like_DNA-bd_sf"/>
</dbReference>
<comment type="similarity">
    <text evidence="1">Belongs to the metallo-beta-lactamase superfamily. Glyoxalase II family.</text>
</comment>
<gene>
    <name evidence="7" type="ORF">DICVIV_10028</name>
</gene>
<evidence type="ECO:0000313" key="8">
    <source>
        <dbReference type="Proteomes" id="UP000053766"/>
    </source>
</evidence>
<evidence type="ECO:0000256" key="4">
    <source>
        <dbReference type="ARBA" id="ARBA00022833"/>
    </source>
</evidence>
<evidence type="ECO:0000256" key="1">
    <source>
        <dbReference type="ARBA" id="ARBA00006759"/>
    </source>
</evidence>